<feature type="region of interest" description="Disordered" evidence="6">
    <location>
        <begin position="706"/>
        <end position="755"/>
    </location>
</feature>
<feature type="transmembrane region" description="Helical" evidence="7">
    <location>
        <begin position="196"/>
        <end position="218"/>
    </location>
</feature>
<evidence type="ECO:0000256" key="1">
    <source>
        <dbReference type="ARBA" id="ARBA00004141"/>
    </source>
</evidence>
<evidence type="ECO:0000313" key="9">
    <source>
        <dbReference type="Proteomes" id="UP001345219"/>
    </source>
</evidence>
<feature type="compositionally biased region" description="Polar residues" evidence="6">
    <location>
        <begin position="892"/>
        <end position="906"/>
    </location>
</feature>
<dbReference type="InterPro" id="IPR001046">
    <property type="entry name" value="NRAMP_fam"/>
</dbReference>
<feature type="transmembrane region" description="Helical" evidence="7">
    <location>
        <begin position="12"/>
        <end position="32"/>
    </location>
</feature>
<dbReference type="PANTHER" id="PTHR11706:SF75">
    <property type="entry name" value="ETHYLENE-INSENSITIVE PROTEIN 2"/>
    <property type="match status" value="1"/>
</dbReference>
<comment type="subcellular location">
    <subcellularLocation>
        <location evidence="1">Membrane</location>
        <topology evidence="1">Multi-pass membrane protein</topology>
    </subcellularLocation>
</comment>
<dbReference type="PRINTS" id="PR00447">
    <property type="entry name" value="NATRESASSCMP"/>
</dbReference>
<feature type="transmembrane region" description="Helical" evidence="7">
    <location>
        <begin position="284"/>
        <end position="310"/>
    </location>
</feature>
<keyword evidence="4 7" id="KW-1133">Transmembrane helix</keyword>
<evidence type="ECO:0000256" key="4">
    <source>
        <dbReference type="ARBA" id="ARBA00022989"/>
    </source>
</evidence>
<sequence length="1273" mass="140379">MEPEASGSNDISVVFHGRLHAFVPALLISIGYVDPGKWATSIEVGARYGSDLVAAMLVFNFAAILCQYLSARIAAVTERDLAEVCRDEYDKYTCILLGIQTEFSLIISDLAMVLGIAHAFNLLLGMDLFTCVFLTAIDAVFYPVLATLMENCKAMPICIFMAGCVLFAYIFGVLMSQPDISLSMNGILTKLSGESAFALMSLLGASVLPQNFYLHSALVRQNAVQTNVSKEKLFQDHLFAIICIFSCIFLSSYVLITSAANVFYNAGLVLLTFQDALTLVEQVIRIPIVSFFFLLVLHGSSQITALTWSFGGEVILQNFFRLEIPSWLHRVTVRITAIIPAIYCMWNAGAEGVYQLLLFLQVLISLTLPSSLIPLFRISSSEKLMGTHKMSPLMEFLALTTFIGMLMFNIIFVVEMTFGNSDWVGNLRWNFGGISSIPYVFTLLTVCISFLLMLWLAATPLKSTGSKLDAHKWNWDLFKPVQEMAFVGMEKINLCKISYLSEEQENDNGIQIVPEVRPPVKLVRDPDVDQSDQEQLLTTIGVDRYNNRTSNLEEPMFLKQPALGPTPVLPNEVHRRTVGEIEAEKNGLVEPIQRTEEIEGEVQTKKCDSEGYVWDPDQVQKKAPRSIPLVSSDGPGSFQSISRRSDDVGTGAGSLSRLAGLGRAARRQLAAILDEFWGQLYDFHGHATPEAKTKKLEILLGLDPKATNSRSNSSASGLPSLSGRVGSDSHVSSSFFDSPEQQHMVGGGNLESSRFETQRASSSSSLWSPQRNLLDAYVQSSTHRLHLGVDSGERHYYSLRLPQASDGWDSQPATIHGHQIASHLSCIAAYRNNTSINSEFPAPRQHSHGPTSYRDSHVYDPRQKLQNRPSPLQMSSFQSIRAIRNNFTRSEQSYYDNLPSDPSSNEGLPASTKKYHSLPDISGVSVYHCNRNGVRETSMGLGLGSSSSANIYGPSFLSNSSSRGGVHQAFDNLSPSEKYRDALSVLLTSNSDASSLWSRQPFEQFGVADKTHPVGGVIGDRLNSSSTAKEAIPTMDMEAHLLNSLRHCLLKLLKLEGSDWLFNQNGGADEDLIDRVAAREKFIYEAENREWMSHMGPMYEPQDSFGKLMVSSVPHCGDDCIWKTELVVSFGIWCIHRILDLSLMESRPELWGKYTYVLNRLQGIINAAFSGPRVPMSACFCLQIPAASLPQQPTSLSGSSGQLPPTSKPARGKCTTALVLLDMVKDVEIAISCRKGRTGTKAGDVAFPKGKENLASVLKRYKRRLSNKPSGGC</sequence>
<evidence type="ECO:0000256" key="5">
    <source>
        <dbReference type="ARBA" id="ARBA00023136"/>
    </source>
</evidence>
<feature type="transmembrane region" description="Helical" evidence="7">
    <location>
        <begin position="92"/>
        <end position="116"/>
    </location>
</feature>
<dbReference type="GO" id="GO:0005384">
    <property type="term" value="F:manganese ion transmembrane transporter activity"/>
    <property type="evidence" value="ECO:0007669"/>
    <property type="project" value="TreeGrafter"/>
</dbReference>
<evidence type="ECO:0000313" key="8">
    <source>
        <dbReference type="EMBL" id="KAK4750076.1"/>
    </source>
</evidence>
<evidence type="ECO:0000256" key="2">
    <source>
        <dbReference type="ARBA" id="ARBA00009965"/>
    </source>
</evidence>
<dbReference type="PIRSF" id="PIRSF037378">
    <property type="entry name" value="EIN2"/>
    <property type="match status" value="1"/>
</dbReference>
<feature type="region of interest" description="Disordered" evidence="6">
    <location>
        <begin position="838"/>
        <end position="857"/>
    </location>
</feature>
<dbReference type="GO" id="GO:0005886">
    <property type="term" value="C:plasma membrane"/>
    <property type="evidence" value="ECO:0007669"/>
    <property type="project" value="TreeGrafter"/>
</dbReference>
<feature type="transmembrane region" description="Helical" evidence="7">
    <location>
        <begin position="122"/>
        <end position="145"/>
    </location>
</feature>
<comment type="caution">
    <text evidence="8">The sequence shown here is derived from an EMBL/GenBank/DDBJ whole genome shotgun (WGS) entry which is preliminary data.</text>
</comment>
<keyword evidence="5 7" id="KW-0472">Membrane</keyword>
<dbReference type="EMBL" id="JAXIOK010000018">
    <property type="protein sequence ID" value="KAK4750076.1"/>
    <property type="molecule type" value="Genomic_DNA"/>
</dbReference>
<dbReference type="Proteomes" id="UP001345219">
    <property type="component" value="Chromosome 21"/>
</dbReference>
<dbReference type="PANTHER" id="PTHR11706">
    <property type="entry name" value="SOLUTE CARRIER PROTEIN FAMILY 11 MEMBER"/>
    <property type="match status" value="1"/>
</dbReference>
<name>A0AAN7PK23_9MYRT</name>
<dbReference type="Pfam" id="PF01566">
    <property type="entry name" value="Nramp"/>
    <property type="match status" value="1"/>
</dbReference>
<dbReference type="AlphaFoldDB" id="A0AAN7PK23"/>
<evidence type="ECO:0000256" key="7">
    <source>
        <dbReference type="SAM" id="Phobius"/>
    </source>
</evidence>
<accession>A0AAN7PK23</accession>
<gene>
    <name evidence="8" type="ORF">SAY87_027525</name>
</gene>
<dbReference type="GO" id="GO:0034755">
    <property type="term" value="P:iron ion transmembrane transport"/>
    <property type="evidence" value="ECO:0007669"/>
    <property type="project" value="TreeGrafter"/>
</dbReference>
<feature type="region of interest" description="Disordered" evidence="6">
    <location>
        <begin position="623"/>
        <end position="652"/>
    </location>
</feature>
<keyword evidence="3 7" id="KW-0812">Transmembrane</keyword>
<dbReference type="GO" id="GO:0015086">
    <property type="term" value="F:cadmium ion transmembrane transporter activity"/>
    <property type="evidence" value="ECO:0007669"/>
    <property type="project" value="TreeGrafter"/>
</dbReference>
<feature type="transmembrane region" description="Helical" evidence="7">
    <location>
        <begin position="438"/>
        <end position="458"/>
    </location>
</feature>
<organism evidence="8 9">
    <name type="scientific">Trapa incisa</name>
    <dbReference type="NCBI Taxonomy" id="236973"/>
    <lineage>
        <taxon>Eukaryota</taxon>
        <taxon>Viridiplantae</taxon>
        <taxon>Streptophyta</taxon>
        <taxon>Embryophyta</taxon>
        <taxon>Tracheophyta</taxon>
        <taxon>Spermatophyta</taxon>
        <taxon>Magnoliopsida</taxon>
        <taxon>eudicotyledons</taxon>
        <taxon>Gunneridae</taxon>
        <taxon>Pentapetalae</taxon>
        <taxon>rosids</taxon>
        <taxon>malvids</taxon>
        <taxon>Myrtales</taxon>
        <taxon>Lythraceae</taxon>
        <taxon>Trapa</taxon>
    </lineage>
</organism>
<evidence type="ECO:0008006" key="10">
    <source>
        <dbReference type="Google" id="ProtNLM"/>
    </source>
</evidence>
<reference evidence="8 9" key="1">
    <citation type="journal article" date="2023" name="Hortic Res">
        <title>Pangenome of water caltrop reveals structural variations and asymmetric subgenome divergence after allopolyploidization.</title>
        <authorList>
            <person name="Zhang X."/>
            <person name="Chen Y."/>
            <person name="Wang L."/>
            <person name="Yuan Y."/>
            <person name="Fang M."/>
            <person name="Shi L."/>
            <person name="Lu R."/>
            <person name="Comes H.P."/>
            <person name="Ma Y."/>
            <person name="Chen Y."/>
            <person name="Huang G."/>
            <person name="Zhou Y."/>
            <person name="Zheng Z."/>
            <person name="Qiu Y."/>
        </authorList>
    </citation>
    <scope>NUCLEOTIDE SEQUENCE [LARGE SCALE GENOMIC DNA]</scope>
    <source>
        <tissue evidence="8">Roots</tissue>
    </source>
</reference>
<feature type="region of interest" description="Disordered" evidence="6">
    <location>
        <begin position="892"/>
        <end position="911"/>
    </location>
</feature>
<feature type="transmembrane region" description="Helical" evidence="7">
    <location>
        <begin position="157"/>
        <end position="176"/>
    </location>
</feature>
<feature type="compositionally biased region" description="Low complexity" evidence="6">
    <location>
        <begin position="708"/>
        <end position="738"/>
    </location>
</feature>
<evidence type="ECO:0000256" key="3">
    <source>
        <dbReference type="ARBA" id="ARBA00022692"/>
    </source>
</evidence>
<feature type="transmembrane region" description="Helical" evidence="7">
    <location>
        <begin position="354"/>
        <end position="376"/>
    </location>
</feature>
<proteinExistence type="inferred from homology"/>
<protein>
    <recommendedName>
        <fullName evidence="10">Ethylene-insensitive protein 2</fullName>
    </recommendedName>
</protein>
<feature type="transmembrane region" description="Helical" evidence="7">
    <location>
        <begin position="396"/>
        <end position="418"/>
    </location>
</feature>
<evidence type="ECO:0000256" key="6">
    <source>
        <dbReference type="SAM" id="MobiDB-lite"/>
    </source>
</evidence>
<dbReference type="InterPro" id="IPR017187">
    <property type="entry name" value="EIN2"/>
</dbReference>
<feature type="transmembrane region" description="Helical" evidence="7">
    <location>
        <begin position="238"/>
        <end position="264"/>
    </location>
</feature>
<dbReference type="GO" id="GO:0009873">
    <property type="term" value="P:ethylene-activated signaling pathway"/>
    <property type="evidence" value="ECO:0007669"/>
    <property type="project" value="InterPro"/>
</dbReference>
<comment type="similarity">
    <text evidence="2">Belongs to the NRAMP (TC 2.A.55) family.</text>
</comment>
<keyword evidence="9" id="KW-1185">Reference proteome</keyword>
<feature type="transmembrane region" description="Helical" evidence="7">
    <location>
        <begin position="52"/>
        <end position="71"/>
    </location>
</feature>